<accession>A0A7I7P9E8</accession>
<comment type="similarity">
    <text evidence="1">Belongs to the AB hydrolase superfamily. FUS2 hydrolase family.</text>
</comment>
<reference evidence="3" key="3">
    <citation type="submission" date="2020-02" db="EMBL/GenBank/DDBJ databases">
        <authorList>
            <person name="Matsumoto Y."/>
            <person name="Motooka D."/>
            <person name="Nakamura S."/>
        </authorList>
    </citation>
    <scope>NUCLEOTIDE SEQUENCE</scope>
    <source>
        <strain evidence="3">JCM 16367</strain>
    </source>
</reference>
<evidence type="ECO:0000313" key="4">
    <source>
        <dbReference type="EMBL" id="ORB18199.1"/>
    </source>
</evidence>
<dbReference type="RefSeq" id="WP_163747907.1">
    <property type="nucleotide sequence ID" value="NZ_AP022583.1"/>
</dbReference>
<evidence type="ECO:0000313" key="3">
    <source>
        <dbReference type="EMBL" id="BBY05194.1"/>
    </source>
</evidence>
<proteinExistence type="inferred from homology"/>
<dbReference type="InterPro" id="IPR050261">
    <property type="entry name" value="FrsA_esterase"/>
</dbReference>
<dbReference type="Gene3D" id="3.40.50.1820">
    <property type="entry name" value="alpha/beta hydrolase"/>
    <property type="match status" value="1"/>
</dbReference>
<dbReference type="Proteomes" id="UP000466894">
    <property type="component" value="Chromosome"/>
</dbReference>
<reference evidence="4 5" key="1">
    <citation type="submission" date="2017-02" db="EMBL/GenBank/DDBJ databases">
        <title>The new phylogeny of genus Mycobacterium.</title>
        <authorList>
            <person name="Tortoli E."/>
            <person name="Trovato A."/>
            <person name="Cirillo D.M."/>
        </authorList>
    </citation>
    <scope>NUCLEOTIDE SEQUENCE [LARGE SCALE GENOMIC DNA]</scope>
    <source>
        <strain evidence="4 5">DSM 45145</strain>
    </source>
</reference>
<dbReference type="InterPro" id="IPR000073">
    <property type="entry name" value="AB_hydrolase_1"/>
</dbReference>
<dbReference type="Pfam" id="PF00561">
    <property type="entry name" value="Abhydrolase_1"/>
    <property type="match status" value="1"/>
</dbReference>
<dbReference type="GO" id="GO:0016787">
    <property type="term" value="F:hydrolase activity"/>
    <property type="evidence" value="ECO:0007669"/>
    <property type="project" value="UniProtKB-KW"/>
</dbReference>
<keyword evidence="5" id="KW-1185">Reference proteome</keyword>
<evidence type="ECO:0000259" key="2">
    <source>
        <dbReference type="Pfam" id="PF00561"/>
    </source>
</evidence>
<dbReference type="KEGG" id="mnv:MNVI_05120"/>
<evidence type="ECO:0000313" key="6">
    <source>
        <dbReference type="Proteomes" id="UP000466894"/>
    </source>
</evidence>
<evidence type="ECO:0000256" key="1">
    <source>
        <dbReference type="ARBA" id="ARBA00038115"/>
    </source>
</evidence>
<reference evidence="3 6" key="2">
    <citation type="journal article" date="2019" name="Emerg. Microbes Infect.">
        <title>Comprehensive subspecies identification of 175 nontuberculous mycobacteria species based on 7547 genomic profiles.</title>
        <authorList>
            <person name="Matsumoto Y."/>
            <person name="Kinjo T."/>
            <person name="Motooka D."/>
            <person name="Nabeya D."/>
            <person name="Jung N."/>
            <person name="Uechi K."/>
            <person name="Horii T."/>
            <person name="Iida T."/>
            <person name="Fujita J."/>
            <person name="Nakamura S."/>
        </authorList>
    </citation>
    <scope>NUCLEOTIDE SEQUENCE [LARGE SCALE GENOMIC DNA]</scope>
    <source>
        <strain evidence="3 6">JCM 16367</strain>
    </source>
</reference>
<organism evidence="3 6">
    <name type="scientific">Mycobacterium noviomagense</name>
    <dbReference type="NCBI Taxonomy" id="459858"/>
    <lineage>
        <taxon>Bacteria</taxon>
        <taxon>Bacillati</taxon>
        <taxon>Actinomycetota</taxon>
        <taxon>Actinomycetes</taxon>
        <taxon>Mycobacteriales</taxon>
        <taxon>Mycobacteriaceae</taxon>
        <taxon>Mycobacterium</taxon>
    </lineage>
</organism>
<dbReference type="SUPFAM" id="SSF53474">
    <property type="entry name" value="alpha/beta-Hydrolases"/>
    <property type="match status" value="1"/>
</dbReference>
<feature type="domain" description="AB hydrolase-1" evidence="2">
    <location>
        <begin position="137"/>
        <end position="349"/>
    </location>
</feature>
<protein>
    <submittedName>
        <fullName evidence="3">Alpha/beta hydrolase</fullName>
    </submittedName>
</protein>
<name>A0A7I7P9E8_9MYCO</name>
<keyword evidence="3" id="KW-0378">Hydrolase</keyword>
<dbReference type="AlphaFoldDB" id="A0A7I7P9E8"/>
<evidence type="ECO:0000313" key="5">
    <source>
        <dbReference type="Proteomes" id="UP000192374"/>
    </source>
</evidence>
<sequence>MTNQPAFNLQGPASGYHEFHPDRSLNFQCNRWLEWIGPEARDEIAEAVRDVRSYEDWVAAFLALANRVRAEGRALAAAYYDRAAEFFIPPQDPRKAAARARFLATMREHFSVQPERIPYDGAWLPAYDLRPEHASGPPVVVFGGFDSYIEEFLPMLTAIAATGHRVVTFEGPGQGSALEDAGLVFTHEWERPVAAVLDHYGLDDVTAIGISLGGGLVIRAAAFETRIRRAVAWDILDDFLEVIGRQIAPGAAPVIRALLTLRARRILNALASIGAARSPVSRWGLWQGMHITGTATPYDFFASARAVTTRKVSGRVRADVLLIAGADDHYVPLPQLHRQARNLTNARSVTTRVFTAAEQASNHCQIGNIGACVRTILSWIRTVSPAEQPSSLGS</sequence>
<dbReference type="PANTHER" id="PTHR22946">
    <property type="entry name" value="DIENELACTONE HYDROLASE DOMAIN-CONTAINING PROTEIN-RELATED"/>
    <property type="match status" value="1"/>
</dbReference>
<dbReference type="EMBL" id="AP022583">
    <property type="protein sequence ID" value="BBY05194.1"/>
    <property type="molecule type" value="Genomic_DNA"/>
</dbReference>
<dbReference type="PANTHER" id="PTHR22946:SF12">
    <property type="entry name" value="CONIDIAL PIGMENT BIOSYNTHESIS PROTEIN AYG1 (AFU_ORTHOLOGUE AFUA_2G17550)"/>
    <property type="match status" value="1"/>
</dbReference>
<dbReference type="InterPro" id="IPR029058">
    <property type="entry name" value="AB_hydrolase_fold"/>
</dbReference>
<gene>
    <name evidence="4" type="ORF">BST37_01890</name>
    <name evidence="3" type="ORF">MNVI_05120</name>
</gene>
<dbReference type="EMBL" id="MVIC01000002">
    <property type="protein sequence ID" value="ORB18199.1"/>
    <property type="molecule type" value="Genomic_DNA"/>
</dbReference>
<dbReference type="Proteomes" id="UP000192374">
    <property type="component" value="Unassembled WGS sequence"/>
</dbReference>